<keyword evidence="2" id="KW-0479">Metal-binding</keyword>
<dbReference type="PANTHER" id="PTHR46481">
    <property type="entry name" value="ZINC FINGER BED DOMAIN-CONTAINING PROTEIN 4"/>
    <property type="match status" value="1"/>
</dbReference>
<dbReference type="GO" id="GO:0005634">
    <property type="term" value="C:nucleus"/>
    <property type="evidence" value="ECO:0007669"/>
    <property type="project" value="UniProtKB-SubCell"/>
</dbReference>
<evidence type="ECO:0000256" key="2">
    <source>
        <dbReference type="ARBA" id="ARBA00022723"/>
    </source>
</evidence>
<comment type="subcellular location">
    <subcellularLocation>
        <location evidence="1">Nucleus</location>
    </subcellularLocation>
</comment>
<evidence type="ECO:0000256" key="1">
    <source>
        <dbReference type="ARBA" id="ARBA00004123"/>
    </source>
</evidence>
<keyword evidence="8" id="KW-1185">Reference proteome</keyword>
<evidence type="ECO:0000256" key="5">
    <source>
        <dbReference type="ARBA" id="ARBA00023242"/>
    </source>
</evidence>
<dbReference type="InterPro" id="IPR008906">
    <property type="entry name" value="HATC_C_dom"/>
</dbReference>
<dbReference type="Proteomes" id="UP001107558">
    <property type="component" value="Chromosome 3"/>
</dbReference>
<dbReference type="SUPFAM" id="SSF53098">
    <property type="entry name" value="Ribonuclease H-like"/>
    <property type="match status" value="1"/>
</dbReference>
<dbReference type="InterPro" id="IPR012337">
    <property type="entry name" value="RNaseH-like_sf"/>
</dbReference>
<dbReference type="EMBL" id="JADBJN010000003">
    <property type="protein sequence ID" value="KAG5673335.1"/>
    <property type="molecule type" value="Genomic_DNA"/>
</dbReference>
<dbReference type="AlphaFoldDB" id="A0A9J6BTW7"/>
<dbReference type="PANTHER" id="PTHR46481:SF10">
    <property type="entry name" value="ZINC FINGER BED DOMAIN-CONTAINING PROTEIN 39"/>
    <property type="match status" value="1"/>
</dbReference>
<reference evidence="7" key="1">
    <citation type="submission" date="2021-03" db="EMBL/GenBank/DDBJ databases">
        <title>Chromosome level genome of the anhydrobiotic midge Polypedilum vanderplanki.</title>
        <authorList>
            <person name="Yoshida Y."/>
            <person name="Kikawada T."/>
            <person name="Gusev O."/>
        </authorList>
    </citation>
    <scope>NUCLEOTIDE SEQUENCE</scope>
    <source>
        <strain evidence="7">NIAS01</strain>
        <tissue evidence="7">Whole body or cell culture</tissue>
    </source>
</reference>
<keyword evidence="5" id="KW-0539">Nucleus</keyword>
<dbReference type="GO" id="GO:0008270">
    <property type="term" value="F:zinc ion binding"/>
    <property type="evidence" value="ECO:0007669"/>
    <property type="project" value="UniProtKB-KW"/>
</dbReference>
<gene>
    <name evidence="7" type="ORF">PVAND_003394</name>
</gene>
<evidence type="ECO:0000256" key="4">
    <source>
        <dbReference type="ARBA" id="ARBA00022833"/>
    </source>
</evidence>
<evidence type="ECO:0000313" key="7">
    <source>
        <dbReference type="EMBL" id="KAG5673335.1"/>
    </source>
</evidence>
<accession>A0A9J6BTW7</accession>
<name>A0A9J6BTW7_POLVA</name>
<protein>
    <recommendedName>
        <fullName evidence="6">HAT C-terminal dimerisation domain-containing protein</fullName>
    </recommendedName>
</protein>
<keyword evidence="4" id="KW-0862">Zinc</keyword>
<keyword evidence="3" id="KW-0863">Zinc-finger</keyword>
<sequence length="689" mass="78916">MSSAKRKRTKKVDLNEQFVQNENFRYTVKLIEEKRQAKNSSICWNYFGYIYRNDVLFDDNHYYCSICVPQTFSARYVKVNSTTPMLNHLSTRHDINVTPVEQALARVDSTSSSTSTNKKTVLARQIALWVSRDLRPFSTSSSVGFQQFAINTGIIKNINELPDERTIAGSALNDVYLVLEHALKEKLKSIDTVFTLMTDIWTDNVGNRPFINISIQFMTKDMKIEKALLTTQYMERPHTGTKIAEVIEKTLNYYEIHQKYYLVCDGAKNMDAAFNSLVNCIRRLNCEAHIINSILSADLEKSQAYKNTCSEVMKKIKKIHGSIVYRLHELKSIFEAEQTKDIISYINEWENYLQDQILSDEEVGIDNDEILKNIFNDTTKEMPAFNAFKKENATRWNSKLSMIKSFMSNINAINMCLAKLNHTDLCLTADEIENIIPVQELLNTFESSLKVLQTSAEPTTNLILLFRNAIKNKISDYIEKEKPNSALWSDILSSTEKRFTPHKEYLLASILDHAQCRSNFVAKTCEDYGCTPLDIINEFLELYDFQRSVSNDSVEINESQTQNITQELSPVMNAKLSLLMEIEGTEEEIIVNSIEDEFNKYLALSLKTPRSADVLTFWINNQNELPNLTKLARIVLSLSPTSSECERSFSLAGVLLNKQRASMNPTKARKAILINANYNLVSSIFETKK</sequence>
<organism evidence="7 8">
    <name type="scientific">Polypedilum vanderplanki</name>
    <name type="common">Sleeping chironomid midge</name>
    <dbReference type="NCBI Taxonomy" id="319348"/>
    <lineage>
        <taxon>Eukaryota</taxon>
        <taxon>Metazoa</taxon>
        <taxon>Ecdysozoa</taxon>
        <taxon>Arthropoda</taxon>
        <taxon>Hexapoda</taxon>
        <taxon>Insecta</taxon>
        <taxon>Pterygota</taxon>
        <taxon>Neoptera</taxon>
        <taxon>Endopterygota</taxon>
        <taxon>Diptera</taxon>
        <taxon>Nematocera</taxon>
        <taxon>Chironomoidea</taxon>
        <taxon>Chironomidae</taxon>
        <taxon>Chironominae</taxon>
        <taxon>Polypedilum</taxon>
        <taxon>Polypedilum</taxon>
    </lineage>
</organism>
<dbReference type="Pfam" id="PF05699">
    <property type="entry name" value="Dimer_Tnp_hAT"/>
    <property type="match status" value="1"/>
</dbReference>
<dbReference type="InterPro" id="IPR052035">
    <property type="entry name" value="ZnF_BED_domain_contain"/>
</dbReference>
<comment type="caution">
    <text evidence="7">The sequence shown here is derived from an EMBL/GenBank/DDBJ whole genome shotgun (WGS) entry which is preliminary data.</text>
</comment>
<evidence type="ECO:0000313" key="8">
    <source>
        <dbReference type="Proteomes" id="UP001107558"/>
    </source>
</evidence>
<feature type="domain" description="HAT C-terminal dimerisation" evidence="6">
    <location>
        <begin position="599"/>
        <end position="677"/>
    </location>
</feature>
<evidence type="ECO:0000256" key="3">
    <source>
        <dbReference type="ARBA" id="ARBA00022771"/>
    </source>
</evidence>
<proteinExistence type="predicted"/>
<evidence type="ECO:0000259" key="6">
    <source>
        <dbReference type="Pfam" id="PF05699"/>
    </source>
</evidence>
<dbReference type="GO" id="GO:0046983">
    <property type="term" value="F:protein dimerization activity"/>
    <property type="evidence" value="ECO:0007669"/>
    <property type="project" value="InterPro"/>
</dbReference>
<dbReference type="OrthoDB" id="7791546at2759"/>